<proteinExistence type="predicted"/>
<protein>
    <recommendedName>
        <fullName evidence="4">Cupredoxin</fullName>
    </recommendedName>
</protein>
<dbReference type="PANTHER" id="PTHR34883">
    <property type="entry name" value="SERINE-RICH PROTEIN, PUTATIVE-RELATED-RELATED"/>
    <property type="match status" value="1"/>
</dbReference>
<organism evidence="2 3">
    <name type="scientific">Hohenbuehelia grisea</name>
    <dbReference type="NCBI Taxonomy" id="104357"/>
    <lineage>
        <taxon>Eukaryota</taxon>
        <taxon>Fungi</taxon>
        <taxon>Dikarya</taxon>
        <taxon>Basidiomycota</taxon>
        <taxon>Agaricomycotina</taxon>
        <taxon>Agaricomycetes</taxon>
        <taxon>Agaricomycetidae</taxon>
        <taxon>Agaricales</taxon>
        <taxon>Pleurotineae</taxon>
        <taxon>Pleurotaceae</taxon>
        <taxon>Hohenbuehelia</taxon>
    </lineage>
</organism>
<dbReference type="EMBL" id="JASNQZ010000011">
    <property type="protein sequence ID" value="KAL0951022.1"/>
    <property type="molecule type" value="Genomic_DNA"/>
</dbReference>
<name>A0ABR3J5V9_9AGAR</name>
<keyword evidence="1" id="KW-0732">Signal</keyword>
<evidence type="ECO:0008006" key="4">
    <source>
        <dbReference type="Google" id="ProtNLM"/>
    </source>
</evidence>
<dbReference type="PANTHER" id="PTHR34883:SF15">
    <property type="entry name" value="EXTRACELLULAR SERINE-RICH PROTEIN"/>
    <property type="match status" value="1"/>
</dbReference>
<evidence type="ECO:0000313" key="2">
    <source>
        <dbReference type="EMBL" id="KAL0951022.1"/>
    </source>
</evidence>
<accession>A0ABR3J5V9</accession>
<keyword evidence="3" id="KW-1185">Reference proteome</keyword>
<feature type="chain" id="PRO_5046738650" description="Cupredoxin" evidence="1">
    <location>
        <begin position="20"/>
        <end position="415"/>
    </location>
</feature>
<gene>
    <name evidence="2" type="ORF">HGRIS_007763</name>
</gene>
<comment type="caution">
    <text evidence="2">The sequence shown here is derived from an EMBL/GenBank/DDBJ whole genome shotgun (WGS) entry which is preliminary data.</text>
</comment>
<dbReference type="SUPFAM" id="SSF49503">
    <property type="entry name" value="Cupredoxins"/>
    <property type="match status" value="2"/>
</dbReference>
<evidence type="ECO:0000313" key="3">
    <source>
        <dbReference type="Proteomes" id="UP001556367"/>
    </source>
</evidence>
<reference evidence="3" key="1">
    <citation type="submission" date="2024-06" db="EMBL/GenBank/DDBJ databases">
        <title>Multi-omics analyses provide insights into the biosynthesis of the anticancer antibiotic pleurotin in Hohenbuehelia grisea.</title>
        <authorList>
            <person name="Weaver J.A."/>
            <person name="Alberti F."/>
        </authorList>
    </citation>
    <scope>NUCLEOTIDE SEQUENCE [LARGE SCALE GENOMIC DNA]</scope>
    <source>
        <strain evidence="3">T-177</strain>
    </source>
</reference>
<dbReference type="Gene3D" id="2.60.40.420">
    <property type="entry name" value="Cupredoxins - blue copper proteins"/>
    <property type="match status" value="2"/>
</dbReference>
<dbReference type="CDD" id="cd00920">
    <property type="entry name" value="Cupredoxin"/>
    <property type="match status" value="2"/>
</dbReference>
<feature type="signal peptide" evidence="1">
    <location>
        <begin position="1"/>
        <end position="19"/>
    </location>
</feature>
<dbReference type="InterPro" id="IPR052953">
    <property type="entry name" value="Ser-rich/MCO-related"/>
</dbReference>
<dbReference type="InterPro" id="IPR008972">
    <property type="entry name" value="Cupredoxin"/>
</dbReference>
<sequence length="415" mass="42216">MFAKASLSLGLVLLPFAAAAVYDIQVGGEGGKLEFVPEAIAAQPGDQVVFHFHPKNHTVTQSSFADPCGRKDGGIDSGFMPVAANTTDNFPTWTVTVNDTQPIWVYCRQAAKTPASHCGAGMVFAINCGADGAPNSFTNFKKSALAVGASLSAAAAAASATPAASSGDGGYGGGYGGSGYGGGYGGASDASATWTAAYGGVTIPPAATWAEVTQTVTLESSTWTTTYTSYAGSPDPTPAALAGEVHKVVVGGPGKLLFDPPHISAKPRDIIMFEFHQKNHTVTQSSFGDPCRKLSANGVDGWDSGFMPVADDATTFPVWNVTVNDTAPIWAYCRQKTPTSHCGAGMVFAVNSDENSPRNFNAFKQVAAQLNGTAAADTAPTASGAAPAPSNGAVSTRMGFAGVTLGLAAALALLL</sequence>
<evidence type="ECO:0000256" key="1">
    <source>
        <dbReference type="SAM" id="SignalP"/>
    </source>
</evidence>
<dbReference type="Proteomes" id="UP001556367">
    <property type="component" value="Unassembled WGS sequence"/>
</dbReference>